<dbReference type="SMART" id="SM00862">
    <property type="entry name" value="Trans_reg_C"/>
    <property type="match status" value="1"/>
</dbReference>
<dbReference type="InterPro" id="IPR039420">
    <property type="entry name" value="WalR-like"/>
</dbReference>
<dbReference type="PANTHER" id="PTHR48111:SF1">
    <property type="entry name" value="TWO-COMPONENT RESPONSE REGULATOR ORR33"/>
    <property type="match status" value="1"/>
</dbReference>
<dbReference type="InterPro" id="IPR011006">
    <property type="entry name" value="CheY-like_superfamily"/>
</dbReference>
<organism evidence="10 11">
    <name type="scientific">Poseidonibacter parvus</name>
    <dbReference type="NCBI Taxonomy" id="1850254"/>
    <lineage>
        <taxon>Bacteria</taxon>
        <taxon>Pseudomonadati</taxon>
        <taxon>Campylobacterota</taxon>
        <taxon>Epsilonproteobacteria</taxon>
        <taxon>Campylobacterales</taxon>
        <taxon>Arcobacteraceae</taxon>
        <taxon>Poseidonibacter</taxon>
    </lineage>
</organism>
<dbReference type="GO" id="GO:0032993">
    <property type="term" value="C:protein-DNA complex"/>
    <property type="evidence" value="ECO:0007669"/>
    <property type="project" value="TreeGrafter"/>
</dbReference>
<dbReference type="GO" id="GO:0006355">
    <property type="term" value="P:regulation of DNA-templated transcription"/>
    <property type="evidence" value="ECO:0007669"/>
    <property type="project" value="InterPro"/>
</dbReference>
<evidence type="ECO:0000256" key="3">
    <source>
        <dbReference type="ARBA" id="ARBA00023015"/>
    </source>
</evidence>
<evidence type="ECO:0000313" key="10">
    <source>
        <dbReference type="EMBL" id="APW65487.1"/>
    </source>
</evidence>
<evidence type="ECO:0000256" key="1">
    <source>
        <dbReference type="ARBA" id="ARBA00022553"/>
    </source>
</evidence>
<feature type="domain" description="OmpR/PhoB-type" evidence="9">
    <location>
        <begin position="133"/>
        <end position="227"/>
    </location>
</feature>
<evidence type="ECO:0000256" key="6">
    <source>
        <dbReference type="PROSITE-ProRule" id="PRU00169"/>
    </source>
</evidence>
<protein>
    <recommendedName>
        <fullName evidence="12">DNA-binding response regulator</fullName>
    </recommendedName>
</protein>
<keyword evidence="4 7" id="KW-0238">DNA-binding</keyword>
<dbReference type="InterPro" id="IPR001867">
    <property type="entry name" value="OmpR/PhoB-type_DNA-bd"/>
</dbReference>
<dbReference type="Pfam" id="PF00486">
    <property type="entry name" value="Trans_reg_C"/>
    <property type="match status" value="1"/>
</dbReference>
<feature type="domain" description="Response regulatory" evidence="8">
    <location>
        <begin position="4"/>
        <end position="119"/>
    </location>
</feature>
<name>A0A1P8KLQ0_9BACT</name>
<sequence length="227" mass="26485">MKIPVMIIEDEMIVAMEIADYLENLGYEVVNISNNSLDGYNNALKYQPHIIMMDIRIKGDKDGIDTASMIQKKINTSIIYLTAYCDETTVERAIKTNPSAYLTKPFNKQELFVSLKMAVSSYDNNIKREDHKVGDILFDNEFSYDSKNNQLIYNNEYLHLTKREIQLLNLLVISKNCIISIYEMENKIWPDKFPNENTRRALVSRLRAKMKYKFIETIPSIGYRINI</sequence>
<dbReference type="CDD" id="cd00383">
    <property type="entry name" value="trans_reg_C"/>
    <property type="match status" value="1"/>
</dbReference>
<dbReference type="Gene3D" id="3.40.50.2300">
    <property type="match status" value="1"/>
</dbReference>
<dbReference type="SUPFAM" id="SSF52172">
    <property type="entry name" value="CheY-like"/>
    <property type="match status" value="1"/>
</dbReference>
<dbReference type="Gene3D" id="1.10.10.10">
    <property type="entry name" value="Winged helix-like DNA-binding domain superfamily/Winged helix DNA-binding domain"/>
    <property type="match status" value="1"/>
</dbReference>
<evidence type="ECO:0000256" key="7">
    <source>
        <dbReference type="PROSITE-ProRule" id="PRU01091"/>
    </source>
</evidence>
<evidence type="ECO:0000256" key="2">
    <source>
        <dbReference type="ARBA" id="ARBA00023012"/>
    </source>
</evidence>
<dbReference type="PANTHER" id="PTHR48111">
    <property type="entry name" value="REGULATOR OF RPOS"/>
    <property type="match status" value="1"/>
</dbReference>
<reference evidence="10 11" key="1">
    <citation type="submission" date="2017-01" db="EMBL/GenBank/DDBJ databases">
        <title>Genome sequencing of Arcobacter sp. LPB0137.</title>
        <authorList>
            <person name="Lee G.-W."/>
            <person name="Yi H."/>
        </authorList>
    </citation>
    <scope>NUCLEOTIDE SEQUENCE [LARGE SCALE GENOMIC DNA]</scope>
    <source>
        <strain evidence="10 11">LPB0137</strain>
    </source>
</reference>
<dbReference type="PROSITE" id="PS51755">
    <property type="entry name" value="OMPR_PHOB"/>
    <property type="match status" value="1"/>
</dbReference>
<feature type="DNA-binding region" description="OmpR/PhoB-type" evidence="7">
    <location>
        <begin position="133"/>
        <end position="227"/>
    </location>
</feature>
<keyword evidence="3" id="KW-0805">Transcription regulation</keyword>
<keyword evidence="11" id="KW-1185">Reference proteome</keyword>
<dbReference type="InterPro" id="IPR016032">
    <property type="entry name" value="Sig_transdc_resp-reg_C-effctor"/>
</dbReference>
<keyword evidence="2" id="KW-0902">Two-component regulatory system</keyword>
<dbReference type="Proteomes" id="UP000186074">
    <property type="component" value="Chromosome"/>
</dbReference>
<keyword evidence="5" id="KW-0804">Transcription</keyword>
<gene>
    <name evidence="10" type="ORF">LPB137_06320</name>
</gene>
<dbReference type="Pfam" id="PF00072">
    <property type="entry name" value="Response_reg"/>
    <property type="match status" value="1"/>
</dbReference>
<evidence type="ECO:0000313" key="11">
    <source>
        <dbReference type="Proteomes" id="UP000186074"/>
    </source>
</evidence>
<evidence type="ECO:0008006" key="12">
    <source>
        <dbReference type="Google" id="ProtNLM"/>
    </source>
</evidence>
<accession>A0A1P8KLQ0</accession>
<dbReference type="SUPFAM" id="SSF46894">
    <property type="entry name" value="C-terminal effector domain of the bipartite response regulators"/>
    <property type="match status" value="1"/>
</dbReference>
<dbReference type="CDD" id="cd17534">
    <property type="entry name" value="REC_DC-like"/>
    <property type="match status" value="1"/>
</dbReference>
<evidence type="ECO:0000256" key="4">
    <source>
        <dbReference type="ARBA" id="ARBA00023125"/>
    </source>
</evidence>
<dbReference type="RefSeq" id="WP_076085904.1">
    <property type="nucleotide sequence ID" value="NZ_CP019070.1"/>
</dbReference>
<dbReference type="GO" id="GO:0005829">
    <property type="term" value="C:cytosol"/>
    <property type="evidence" value="ECO:0007669"/>
    <property type="project" value="TreeGrafter"/>
</dbReference>
<feature type="modified residue" description="4-aspartylphosphate" evidence="6">
    <location>
        <position position="54"/>
    </location>
</feature>
<dbReference type="PROSITE" id="PS50110">
    <property type="entry name" value="RESPONSE_REGULATORY"/>
    <property type="match status" value="1"/>
</dbReference>
<dbReference type="OrthoDB" id="8912111at2"/>
<dbReference type="AlphaFoldDB" id="A0A1P8KLQ0"/>
<evidence type="ECO:0000256" key="5">
    <source>
        <dbReference type="ARBA" id="ARBA00023163"/>
    </source>
</evidence>
<dbReference type="SMART" id="SM00448">
    <property type="entry name" value="REC"/>
    <property type="match status" value="1"/>
</dbReference>
<dbReference type="KEGG" id="alp:LPB137_06320"/>
<proteinExistence type="predicted"/>
<dbReference type="STRING" id="1850254.LPB137_06320"/>
<evidence type="ECO:0000259" key="8">
    <source>
        <dbReference type="PROSITE" id="PS50110"/>
    </source>
</evidence>
<dbReference type="GO" id="GO:0000156">
    <property type="term" value="F:phosphorelay response regulator activity"/>
    <property type="evidence" value="ECO:0007669"/>
    <property type="project" value="TreeGrafter"/>
</dbReference>
<keyword evidence="1 6" id="KW-0597">Phosphoprotein</keyword>
<dbReference type="InterPro" id="IPR036388">
    <property type="entry name" value="WH-like_DNA-bd_sf"/>
</dbReference>
<dbReference type="InterPro" id="IPR001789">
    <property type="entry name" value="Sig_transdc_resp-reg_receiver"/>
</dbReference>
<dbReference type="GO" id="GO:0000976">
    <property type="term" value="F:transcription cis-regulatory region binding"/>
    <property type="evidence" value="ECO:0007669"/>
    <property type="project" value="TreeGrafter"/>
</dbReference>
<evidence type="ECO:0000259" key="9">
    <source>
        <dbReference type="PROSITE" id="PS51755"/>
    </source>
</evidence>
<dbReference type="EMBL" id="CP019070">
    <property type="protein sequence ID" value="APW65487.1"/>
    <property type="molecule type" value="Genomic_DNA"/>
</dbReference>